<comment type="similarity">
    <text evidence="1 6">Belongs to the short-chain dehydrogenases/reductases (SDR) family.</text>
</comment>
<evidence type="ECO:0000259" key="8">
    <source>
        <dbReference type="PROSITE" id="PS51077"/>
    </source>
</evidence>
<dbReference type="PANTHER" id="PTHR24321">
    <property type="entry name" value="DEHYDROGENASES, SHORT CHAIN"/>
    <property type="match status" value="1"/>
</dbReference>
<dbReference type="SUPFAM" id="SSF46785">
    <property type="entry name" value="Winged helix' DNA-binding domain"/>
    <property type="match status" value="1"/>
</dbReference>
<keyword evidence="3" id="KW-0805">Transcription regulation</keyword>
<dbReference type="SUPFAM" id="SSF51735">
    <property type="entry name" value="NAD(P)-binding Rossmann-fold domains"/>
    <property type="match status" value="1"/>
</dbReference>
<dbReference type="Gene3D" id="3.30.450.40">
    <property type="match status" value="1"/>
</dbReference>
<dbReference type="Pfam" id="PF09339">
    <property type="entry name" value="HTH_IclR"/>
    <property type="match status" value="1"/>
</dbReference>
<evidence type="ECO:0000313" key="11">
    <source>
        <dbReference type="Proteomes" id="UP001054811"/>
    </source>
</evidence>
<keyword evidence="4" id="KW-0520">NAD</keyword>
<evidence type="ECO:0000256" key="1">
    <source>
        <dbReference type="ARBA" id="ARBA00006484"/>
    </source>
</evidence>
<dbReference type="PROSITE" id="PS51077">
    <property type="entry name" value="HTH_ICLR"/>
    <property type="match status" value="1"/>
</dbReference>
<dbReference type="PANTHER" id="PTHR24321:SF8">
    <property type="entry name" value="ESTRADIOL 17-BETA-DEHYDROGENASE 8-RELATED"/>
    <property type="match status" value="1"/>
</dbReference>
<dbReference type="PROSITE" id="PS51078">
    <property type="entry name" value="ICLR_ED"/>
    <property type="match status" value="1"/>
</dbReference>
<keyword evidence="11" id="KW-1185">Reference proteome</keyword>
<dbReference type="Pfam" id="PF00106">
    <property type="entry name" value="adh_short"/>
    <property type="match status" value="1"/>
</dbReference>
<dbReference type="CDD" id="cd05233">
    <property type="entry name" value="SDR_c"/>
    <property type="match status" value="1"/>
</dbReference>
<keyword evidence="2" id="KW-0560">Oxidoreductase</keyword>
<reference evidence="10" key="1">
    <citation type="submission" date="2022-01" db="EMBL/GenBank/DDBJ databases">
        <title>Microbacterium eymi and Microbacterium rhizovicinus sp. nov., isolated from the rhizospheric soil of Elymus tsukushiensis, a plant native to the Dokdo Islands, Republic of Korea.</title>
        <authorList>
            <person name="Hwang Y.J."/>
        </authorList>
    </citation>
    <scope>NUCLEOTIDE SEQUENCE</scope>
    <source>
        <strain evidence="10">KUDC0405</strain>
    </source>
</reference>
<dbReference type="Pfam" id="PF01614">
    <property type="entry name" value="IclR_C"/>
    <property type="match status" value="1"/>
</dbReference>
<dbReference type="SMART" id="SM00346">
    <property type="entry name" value="HTH_ICLR"/>
    <property type="match status" value="1"/>
</dbReference>
<evidence type="ECO:0000256" key="5">
    <source>
        <dbReference type="ARBA" id="ARBA00023163"/>
    </source>
</evidence>
<evidence type="ECO:0000259" key="9">
    <source>
        <dbReference type="PROSITE" id="PS51078"/>
    </source>
</evidence>
<dbReference type="EMBL" id="CP091139">
    <property type="protein sequence ID" value="UUT36456.1"/>
    <property type="molecule type" value="Genomic_DNA"/>
</dbReference>
<dbReference type="Gene3D" id="1.10.10.10">
    <property type="entry name" value="Winged helix-like DNA-binding domain superfamily/Winged helix DNA-binding domain"/>
    <property type="match status" value="1"/>
</dbReference>
<dbReference type="SUPFAM" id="SSF55781">
    <property type="entry name" value="GAF domain-like"/>
    <property type="match status" value="1"/>
</dbReference>
<dbReference type="Gene3D" id="3.40.50.720">
    <property type="entry name" value="NAD(P)-binding Rossmann-like Domain"/>
    <property type="match status" value="1"/>
</dbReference>
<dbReference type="PRINTS" id="PR00080">
    <property type="entry name" value="SDRFAMILY"/>
</dbReference>
<dbReference type="PRINTS" id="PR00081">
    <property type="entry name" value="GDHRDH"/>
</dbReference>
<dbReference type="InterPro" id="IPR014757">
    <property type="entry name" value="Tscrpt_reg_IclR_C"/>
</dbReference>
<feature type="domain" description="HTH iclR-type" evidence="8">
    <location>
        <begin position="265"/>
        <end position="322"/>
    </location>
</feature>
<gene>
    <name evidence="10" type="ORF">L2X98_26455</name>
</gene>
<accession>A0ABY5NMN1</accession>
<dbReference type="InterPro" id="IPR036390">
    <property type="entry name" value="WH_DNA-bd_sf"/>
</dbReference>
<dbReference type="InterPro" id="IPR002347">
    <property type="entry name" value="SDR_fam"/>
</dbReference>
<dbReference type="InterPro" id="IPR036291">
    <property type="entry name" value="NAD(P)-bd_dom_sf"/>
</dbReference>
<dbReference type="SMART" id="SM00822">
    <property type="entry name" value="PKS_KR"/>
    <property type="match status" value="1"/>
</dbReference>
<dbReference type="InterPro" id="IPR036388">
    <property type="entry name" value="WH-like_DNA-bd_sf"/>
</dbReference>
<evidence type="ECO:0000256" key="2">
    <source>
        <dbReference type="ARBA" id="ARBA00023002"/>
    </source>
</evidence>
<feature type="region of interest" description="Disordered" evidence="7">
    <location>
        <begin position="236"/>
        <end position="262"/>
    </location>
</feature>
<evidence type="ECO:0000256" key="4">
    <source>
        <dbReference type="ARBA" id="ARBA00023027"/>
    </source>
</evidence>
<name>A0ABY5NMN1_9MICO</name>
<evidence type="ECO:0000256" key="3">
    <source>
        <dbReference type="ARBA" id="ARBA00023015"/>
    </source>
</evidence>
<dbReference type="InterPro" id="IPR029016">
    <property type="entry name" value="GAF-like_dom_sf"/>
</dbReference>
<dbReference type="Proteomes" id="UP001054811">
    <property type="component" value="Chromosome"/>
</dbReference>
<organism evidence="10 11">
    <name type="scientific">Microbacterium elymi</name>
    <dbReference type="NCBI Taxonomy" id="2909587"/>
    <lineage>
        <taxon>Bacteria</taxon>
        <taxon>Bacillati</taxon>
        <taxon>Actinomycetota</taxon>
        <taxon>Actinomycetes</taxon>
        <taxon>Micrococcales</taxon>
        <taxon>Microbacteriaceae</taxon>
        <taxon>Microbacterium</taxon>
    </lineage>
</organism>
<dbReference type="InterPro" id="IPR057326">
    <property type="entry name" value="KR_dom"/>
</dbReference>
<sequence length="497" mass="51871">MDAASGLLAGKVVLVVGASTGIGADAARAFAQEGAAVMLGARSDELLAAQVDSLRAEGFRAESQRCDVTSAADVQTLVDAAVERFGRLDGAFNNAAMTQSGLLEELTEDEFDRIIAVNLKGVWLCLRSEMAHMRRAGGGSIVNVTSVGALKASSGLGAYQASKHGVLGLTGTAAHDGGPAGIRVNALAPGPTETPMLDATRLAIPGGVEARVAATPLAQDGDHDRHRAGGCLAAQRSRLPRERRASSGRRGVPGMSRATEERGPIQSIDRAANVLALFDEDTRVLTPNLVSERLGLNRTTAHRYLLALQGAGFLTAGYTPGPLLDQLAGLVSTRQQTLTLAPAIMRQLSAQTDLTVVLSFLGRSGAVVTLVEEAREGTIVLTVRVGTMLELKAAQSRALFAFQSDPAIVSRALADLPPAEQVREQGELARVRNERIAWADLGRTGLASVAAPIFRDDEAQAAMGLLGTSPQLGGEHGARRVEQLSEAAGYLSSLLTD</sequence>
<keyword evidence="5" id="KW-0804">Transcription</keyword>
<feature type="domain" description="IclR-ED" evidence="9">
    <location>
        <begin position="323"/>
        <end position="497"/>
    </location>
</feature>
<evidence type="ECO:0000313" key="10">
    <source>
        <dbReference type="EMBL" id="UUT36456.1"/>
    </source>
</evidence>
<dbReference type="InterPro" id="IPR005471">
    <property type="entry name" value="Tscrpt_reg_IclR_N"/>
</dbReference>
<evidence type="ECO:0000256" key="7">
    <source>
        <dbReference type="SAM" id="MobiDB-lite"/>
    </source>
</evidence>
<evidence type="ECO:0000256" key="6">
    <source>
        <dbReference type="RuleBase" id="RU000363"/>
    </source>
</evidence>
<proteinExistence type="inferred from homology"/>
<protein>
    <submittedName>
        <fullName evidence="10">SDR family NAD(P)-dependent oxidoreductase</fullName>
    </submittedName>
</protein>